<evidence type="ECO:0000256" key="8">
    <source>
        <dbReference type="ARBA" id="ARBA00031423"/>
    </source>
</evidence>
<dbReference type="OrthoDB" id="9761577at2"/>
<keyword evidence="12" id="KW-1185">Reference proteome</keyword>
<keyword evidence="7 10" id="KW-0119">Carbohydrate metabolism</keyword>
<accession>A0A8G2CHH3</accession>
<keyword evidence="5 10" id="KW-0328">Glycosyltransferase</keyword>
<reference evidence="11 12" key="1">
    <citation type="submission" date="2017-01" db="EMBL/GenBank/DDBJ databases">
        <authorList>
            <person name="Varghese N."/>
            <person name="Submissions S."/>
        </authorList>
    </citation>
    <scope>NUCLEOTIDE SEQUENCE [LARGE SCALE GENOMIC DNA]</scope>
    <source>
        <strain evidence="11 12">ATCC 35905</strain>
    </source>
</reference>
<evidence type="ECO:0000313" key="12">
    <source>
        <dbReference type="Proteomes" id="UP000186308"/>
    </source>
</evidence>
<keyword evidence="6 10" id="KW-0808">Transferase</keyword>
<comment type="catalytic activity">
    <reaction evidence="1 10">
        <text>Transfers a segment of a (1-&gt;4)-alpha-D-glucan to a new position in an acceptor, which may be glucose or a (1-&gt;4)-alpha-D-glucan.</text>
        <dbReference type="EC" id="2.4.1.25"/>
    </reaction>
</comment>
<protein>
    <recommendedName>
        <fullName evidence="4 10">4-alpha-glucanotransferase</fullName>
        <ecNumber evidence="3 10">2.4.1.25</ecNumber>
    </recommendedName>
    <alternativeName>
        <fullName evidence="8 10">Amylomaltase</fullName>
    </alternativeName>
    <alternativeName>
        <fullName evidence="9 10">Disproportionating enzyme</fullName>
    </alternativeName>
</protein>
<dbReference type="InterPro" id="IPR003385">
    <property type="entry name" value="Glyco_hydro_77"/>
</dbReference>
<dbReference type="EMBL" id="FTNE01000001">
    <property type="protein sequence ID" value="SIQ06225.1"/>
    <property type="molecule type" value="Genomic_DNA"/>
</dbReference>
<dbReference type="Proteomes" id="UP000186308">
    <property type="component" value="Unassembled WGS sequence"/>
</dbReference>
<dbReference type="Gene3D" id="3.20.20.80">
    <property type="entry name" value="Glycosidases"/>
    <property type="match status" value="1"/>
</dbReference>
<dbReference type="EC" id="2.4.1.25" evidence="3 10"/>
<evidence type="ECO:0000256" key="6">
    <source>
        <dbReference type="ARBA" id="ARBA00022679"/>
    </source>
</evidence>
<proteinExistence type="inferred from homology"/>
<dbReference type="AlphaFoldDB" id="A0A8G2CHH3"/>
<comment type="caution">
    <text evidence="11">The sequence shown here is derived from an EMBL/GenBank/DDBJ whole genome shotgun (WGS) entry which is preliminary data.</text>
</comment>
<evidence type="ECO:0000256" key="2">
    <source>
        <dbReference type="ARBA" id="ARBA00005684"/>
    </source>
</evidence>
<dbReference type="NCBIfam" id="TIGR00217">
    <property type="entry name" value="malQ"/>
    <property type="match status" value="1"/>
</dbReference>
<evidence type="ECO:0000256" key="3">
    <source>
        <dbReference type="ARBA" id="ARBA00012560"/>
    </source>
</evidence>
<gene>
    <name evidence="11" type="ORF">SAMN05421828_101127</name>
</gene>
<dbReference type="GO" id="GO:0004134">
    <property type="term" value="F:4-alpha-glucanotransferase activity"/>
    <property type="evidence" value="ECO:0007669"/>
    <property type="project" value="UniProtKB-EC"/>
</dbReference>
<dbReference type="Pfam" id="PF02446">
    <property type="entry name" value="Glyco_hydro_77"/>
    <property type="match status" value="1"/>
</dbReference>
<sequence length="663" mass="70808">MSDDALYELADRAGLSRVWHDVFGTAHDVSPTSLRGLLAAFELDAGSESACHDSIALLDAEARLPPRLLTATVDSEITLNHPGGAARILLEDGTSYDTRLEDVGNGYARLPGLATPGYHQIHLGDAMIDLAIAPHRAFTIEDALARHGRAGKAWGLAVQVYSLPRENDGGIGDFGALATLAANAGARGADAVAISPVHALYASEPGHYGPYGPSSRIALNPVYAAIDCAAAAPSPDGLIDWRTATPLRYQALRRDFALHRDDPAFKQFQAETSPAIQLHALFEALVTHQLSVGAGRDWRSWPDALRDPHSSAVAALAAANQDECAFHLYAQFRALGSLQAAQRAAIDAGMAVGLIADLAVGADPAGSDAWSRPAEVLRGASVGAPPDEFNRRGQNWGLTAFSPRGLRQSGFSALRDMLSTALHATGGVRIDHAMGLSRLWVIPEGGEAKDGCYLRYPFEDMRRLVMLESQRHHGIVVAEDLGTVPGGFRESLAASGITGMSILWFERDGDRFVPPAHWRAETTALTTTHDLPTVAGWWRGTDIAWRERLGIAGENHDKRAHDRHCLWDACVASGAGQGDMPAPDDGDRIADVLAIHVGTASSALAILPIEDALALPEQPNIPGTIDEHPNWRRRLPAPAATLLDAPRVAARLDGLDRTRKARG</sequence>
<evidence type="ECO:0000256" key="10">
    <source>
        <dbReference type="RuleBase" id="RU361207"/>
    </source>
</evidence>
<evidence type="ECO:0000256" key="7">
    <source>
        <dbReference type="ARBA" id="ARBA00023277"/>
    </source>
</evidence>
<organism evidence="11 12">
    <name type="scientific">Acidiphilium rubrum</name>
    <dbReference type="NCBI Taxonomy" id="526"/>
    <lineage>
        <taxon>Bacteria</taxon>
        <taxon>Pseudomonadati</taxon>
        <taxon>Pseudomonadota</taxon>
        <taxon>Alphaproteobacteria</taxon>
        <taxon>Acetobacterales</taxon>
        <taxon>Acidocellaceae</taxon>
        <taxon>Acidiphilium</taxon>
    </lineage>
</organism>
<evidence type="ECO:0000256" key="4">
    <source>
        <dbReference type="ARBA" id="ARBA00020295"/>
    </source>
</evidence>
<dbReference type="GO" id="GO:0005975">
    <property type="term" value="P:carbohydrate metabolic process"/>
    <property type="evidence" value="ECO:0007669"/>
    <property type="project" value="InterPro"/>
</dbReference>
<dbReference type="RefSeq" id="WP_029311481.1">
    <property type="nucleotide sequence ID" value="NZ_FTNE01000001.1"/>
</dbReference>
<evidence type="ECO:0000256" key="5">
    <source>
        <dbReference type="ARBA" id="ARBA00022676"/>
    </source>
</evidence>
<dbReference type="PANTHER" id="PTHR32438:SF5">
    <property type="entry name" value="4-ALPHA-GLUCANOTRANSFERASE DPE1, CHLOROPLASTIC_AMYLOPLASTIC"/>
    <property type="match status" value="1"/>
</dbReference>
<dbReference type="InterPro" id="IPR017853">
    <property type="entry name" value="GH"/>
</dbReference>
<comment type="similarity">
    <text evidence="2 10">Belongs to the disproportionating enzyme family.</text>
</comment>
<evidence type="ECO:0000256" key="9">
    <source>
        <dbReference type="ARBA" id="ARBA00031501"/>
    </source>
</evidence>
<dbReference type="PANTHER" id="PTHR32438">
    <property type="entry name" value="4-ALPHA-GLUCANOTRANSFERASE DPE1, CHLOROPLASTIC/AMYLOPLASTIC"/>
    <property type="match status" value="1"/>
</dbReference>
<evidence type="ECO:0000256" key="1">
    <source>
        <dbReference type="ARBA" id="ARBA00000439"/>
    </source>
</evidence>
<dbReference type="SUPFAM" id="SSF51445">
    <property type="entry name" value="(Trans)glycosidases"/>
    <property type="match status" value="1"/>
</dbReference>
<evidence type="ECO:0000313" key="11">
    <source>
        <dbReference type="EMBL" id="SIQ06225.1"/>
    </source>
</evidence>
<name>A0A8G2CHH3_ACIRU</name>